<dbReference type="InterPro" id="IPR037972">
    <property type="entry name" value="RepB_N"/>
</dbReference>
<keyword evidence="2" id="KW-0175">Coiled coil</keyword>
<dbReference type="OrthoDB" id="7908920at2"/>
<evidence type="ECO:0000313" key="5">
    <source>
        <dbReference type="EMBL" id="SNZ20455.1"/>
    </source>
</evidence>
<dbReference type="NCBIfam" id="TIGR03454">
    <property type="entry name" value="partition_RepB"/>
    <property type="match status" value="1"/>
</dbReference>
<dbReference type="GO" id="GO:0003677">
    <property type="term" value="F:DNA binding"/>
    <property type="evidence" value="ECO:0007669"/>
    <property type="project" value="InterPro"/>
</dbReference>
<dbReference type="AlphaFoldDB" id="A0A285PFF9"/>
<feature type="domain" description="ParB-like N-terminal" evidence="4">
    <location>
        <begin position="78"/>
        <end position="172"/>
    </location>
</feature>
<dbReference type="SMART" id="SM00470">
    <property type="entry name" value="ParB"/>
    <property type="match status" value="1"/>
</dbReference>
<protein>
    <submittedName>
        <fullName evidence="5">Chromosome partitioning protein, ParB family</fullName>
    </submittedName>
</protein>
<proteinExistence type="inferred from homology"/>
<dbReference type="Pfam" id="PF02195">
    <property type="entry name" value="ParB_N"/>
    <property type="match status" value="1"/>
</dbReference>
<evidence type="ECO:0000256" key="1">
    <source>
        <dbReference type="ARBA" id="ARBA00006295"/>
    </source>
</evidence>
<dbReference type="GO" id="GO:0005694">
    <property type="term" value="C:chromosome"/>
    <property type="evidence" value="ECO:0007669"/>
    <property type="project" value="TreeGrafter"/>
</dbReference>
<comment type="similarity">
    <text evidence="1">Belongs to the ParB family.</text>
</comment>
<dbReference type="Proteomes" id="UP000219439">
    <property type="component" value="Unassembled WGS sequence"/>
</dbReference>
<evidence type="ECO:0000256" key="3">
    <source>
        <dbReference type="SAM" id="MobiDB-lite"/>
    </source>
</evidence>
<keyword evidence="6" id="KW-1185">Reference proteome</keyword>
<evidence type="ECO:0000259" key="4">
    <source>
        <dbReference type="SMART" id="SM00470"/>
    </source>
</evidence>
<name>A0A285PFF9_9HYPH</name>
<dbReference type="Pfam" id="PF07506">
    <property type="entry name" value="RepB"/>
    <property type="match status" value="1"/>
</dbReference>
<dbReference type="EMBL" id="OBEL01000004">
    <property type="protein sequence ID" value="SNZ20455.1"/>
    <property type="molecule type" value="Genomic_DNA"/>
</dbReference>
<gene>
    <name evidence="5" type="ORF">SAMN06265368_3558</name>
</gene>
<sequence length="353" mass="39437">MSKKTSRTQMFGSLVSSLAETVEAEKAEQGGKVAPSPLASRVGSGVVAATKDTLVAELRDERDRLKEQLNAKDALDVIELDPALIDPSPFPDRLNDEASEGAIEELRRSIEQRGQELPILVRSHPDVEGRYQVAYGHRRLAAIKGLQGKRIKAIIRDLADTDLLQAQGIENSARQNLSYIERVLFAAHIRNLCRNSGEEVARVKMALSITDAEASYLKRIHQNVPGRLIRAIGPAPKIGRPRWMKLADFTKDEIWVNLGEQLIQEAGFSVQTDSDSRFQYVLNGLQRAEKEQQNDTNKKKSAQPDPTPIRYDDQLLGHFVPGVKKSELSLSERAFAEYVADQLPKLYEAYKSR</sequence>
<dbReference type="InterPro" id="IPR050336">
    <property type="entry name" value="Chromosome_partition/occlusion"/>
</dbReference>
<dbReference type="GO" id="GO:0007059">
    <property type="term" value="P:chromosome segregation"/>
    <property type="evidence" value="ECO:0007669"/>
    <property type="project" value="TreeGrafter"/>
</dbReference>
<dbReference type="PANTHER" id="PTHR33375:SF1">
    <property type="entry name" value="CHROMOSOME-PARTITIONING PROTEIN PARB-RELATED"/>
    <property type="match status" value="1"/>
</dbReference>
<feature type="compositionally biased region" description="Basic and acidic residues" evidence="3">
    <location>
        <begin position="289"/>
        <end position="298"/>
    </location>
</feature>
<dbReference type="InterPro" id="IPR011111">
    <property type="entry name" value="Plasmid_RepB"/>
</dbReference>
<dbReference type="InterPro" id="IPR003115">
    <property type="entry name" value="ParB_N"/>
</dbReference>
<reference evidence="5 6" key="1">
    <citation type="submission" date="2017-09" db="EMBL/GenBank/DDBJ databases">
        <authorList>
            <person name="Ehlers B."/>
            <person name="Leendertz F.H."/>
        </authorList>
    </citation>
    <scope>NUCLEOTIDE SEQUENCE [LARGE SCALE GENOMIC DNA]</scope>
    <source>
        <strain evidence="5 6">DSM 18289</strain>
    </source>
</reference>
<dbReference type="RefSeq" id="WP_097154799.1">
    <property type="nucleotide sequence ID" value="NZ_OBEL01000004.1"/>
</dbReference>
<feature type="coiled-coil region" evidence="2">
    <location>
        <begin position="48"/>
        <end position="75"/>
    </location>
</feature>
<feature type="region of interest" description="Disordered" evidence="3">
    <location>
        <begin position="22"/>
        <end position="42"/>
    </location>
</feature>
<evidence type="ECO:0000256" key="2">
    <source>
        <dbReference type="SAM" id="Coils"/>
    </source>
</evidence>
<evidence type="ECO:0000313" key="6">
    <source>
        <dbReference type="Proteomes" id="UP000219439"/>
    </source>
</evidence>
<accession>A0A285PFF9</accession>
<organism evidence="5 6">
    <name type="scientific">Cohaesibacter gelatinilyticus</name>
    <dbReference type="NCBI Taxonomy" id="372072"/>
    <lineage>
        <taxon>Bacteria</taxon>
        <taxon>Pseudomonadati</taxon>
        <taxon>Pseudomonadota</taxon>
        <taxon>Alphaproteobacteria</taxon>
        <taxon>Hyphomicrobiales</taxon>
        <taxon>Cohaesibacteraceae</taxon>
    </lineage>
</organism>
<dbReference type="SUPFAM" id="SSF110849">
    <property type="entry name" value="ParB/Sulfiredoxin"/>
    <property type="match status" value="1"/>
</dbReference>
<dbReference type="PANTHER" id="PTHR33375">
    <property type="entry name" value="CHROMOSOME-PARTITIONING PROTEIN PARB-RELATED"/>
    <property type="match status" value="1"/>
</dbReference>
<dbReference type="NCBIfam" id="TIGR00180">
    <property type="entry name" value="parB_part"/>
    <property type="match status" value="1"/>
</dbReference>
<dbReference type="InterPro" id="IPR004437">
    <property type="entry name" value="ParB/RepB/Spo0J"/>
</dbReference>
<dbReference type="CDD" id="cd16405">
    <property type="entry name" value="RepB_like_N"/>
    <property type="match status" value="1"/>
</dbReference>
<dbReference type="Gene3D" id="3.90.1530.10">
    <property type="entry name" value="Conserved hypothetical protein from pyrococcus furiosus pfu- 392566-001, ParB domain"/>
    <property type="match status" value="1"/>
</dbReference>
<dbReference type="InterPro" id="IPR017819">
    <property type="entry name" value="Plasmid_partition_RepB"/>
</dbReference>
<feature type="region of interest" description="Disordered" evidence="3">
    <location>
        <begin position="289"/>
        <end position="311"/>
    </location>
</feature>
<dbReference type="InterPro" id="IPR036086">
    <property type="entry name" value="ParB/Sulfiredoxin_sf"/>
</dbReference>